<comment type="caution">
    <text evidence="1">The sequence shown here is derived from an EMBL/GenBank/DDBJ whole genome shotgun (WGS) entry which is preliminary data.</text>
</comment>
<name>A0A9W7NFW1_9PROT</name>
<dbReference type="RefSeq" id="WP_167525451.1">
    <property type="nucleotide sequence ID" value="NZ_QOKW01000026.1"/>
</dbReference>
<proteinExistence type="predicted"/>
<evidence type="ECO:0000313" key="2">
    <source>
        <dbReference type="Proteomes" id="UP000480854"/>
    </source>
</evidence>
<keyword evidence="2" id="KW-1185">Reference proteome</keyword>
<dbReference type="EMBL" id="QOKW01000026">
    <property type="protein sequence ID" value="KAA0677163.1"/>
    <property type="molecule type" value="Genomic_DNA"/>
</dbReference>
<evidence type="ECO:0000313" key="1">
    <source>
        <dbReference type="EMBL" id="KAA0677163.1"/>
    </source>
</evidence>
<dbReference type="Proteomes" id="UP000480854">
    <property type="component" value="Unassembled WGS sequence"/>
</dbReference>
<gene>
    <name evidence="1" type="ORF">DS843_24540</name>
</gene>
<reference evidence="1 2" key="1">
    <citation type="submission" date="2018-07" db="EMBL/GenBank/DDBJ databases">
        <title>Genome sequence of Azospirillum sp. ATCC 49961.</title>
        <authorList>
            <person name="Sant'Anna F.H."/>
            <person name="Baldani J.I."/>
            <person name="Zilli J.E."/>
            <person name="Reis V.M."/>
            <person name="Hartmann A."/>
            <person name="Cruz L."/>
            <person name="de Souza E.M."/>
            <person name="de Oliveira Pedrosa F."/>
            <person name="Passaglia L.M.P."/>
        </authorList>
    </citation>
    <scope>NUCLEOTIDE SEQUENCE [LARGE SCALE GENOMIC DNA]</scope>
    <source>
        <strain evidence="1 2">ATCC 49961</strain>
    </source>
</reference>
<dbReference type="AlphaFoldDB" id="A0A9W7NFW1"/>
<protein>
    <submittedName>
        <fullName evidence="1">Uncharacterized protein</fullName>
    </submittedName>
</protein>
<accession>A0A9W7NFW1</accession>
<sequence length="337" mass="35814">MTRTPALDDGLPTEAAGAIRAIRAGAPDVAPEAARTLAVLFDGHVPVPPSEAAPLNMGGGPVEFSCSGADLRYTVDIGGPVETRLARIRDRIRVLDPAWACPALDGWEPGGPLRWGAWLGVRHRAGRPPGFKIYVETPPGAASGASGGWTVPWPGGGDRRLSPTLAGFEGTHIEGSGEGGRREVYFEMPRHGMPAAWLERIMAEVGLERRAAELIALVDAFEFRHPGGALPDARLGFSYRLDRHGRAPVFSLFAFAADLVGDDRAIRRQILRRAAVRNIDLGPYEALTAPLAEGPPDADAHTDVHNIIAFVIDGAAAPTLQITFRPPGTPGEGARHD</sequence>
<organism evidence="1 2">
    <name type="scientific">Roseomonas genomospecies 6</name>
    <dbReference type="NCBI Taxonomy" id="214106"/>
    <lineage>
        <taxon>Bacteria</taxon>
        <taxon>Pseudomonadati</taxon>
        <taxon>Pseudomonadota</taxon>
        <taxon>Alphaproteobacteria</taxon>
        <taxon>Acetobacterales</taxon>
        <taxon>Roseomonadaceae</taxon>
        <taxon>Roseomonas</taxon>
    </lineage>
</organism>